<dbReference type="PANTHER" id="PTHR44845">
    <property type="entry name" value="CARRIER DOMAIN-CONTAINING PROTEIN"/>
    <property type="match status" value="1"/>
</dbReference>
<keyword evidence="2" id="KW-0597">Phosphoprotein</keyword>
<dbReference type="Gene3D" id="3.40.50.980">
    <property type="match status" value="2"/>
</dbReference>
<keyword evidence="1" id="KW-0596">Phosphopantetheine</keyword>
<evidence type="ECO:0000256" key="3">
    <source>
        <dbReference type="ARBA" id="ARBA00022598"/>
    </source>
</evidence>
<dbReference type="EMBL" id="JADCTT010000001">
    <property type="protein sequence ID" value="KAF9760038.1"/>
    <property type="molecule type" value="Genomic_DNA"/>
</dbReference>
<dbReference type="GO" id="GO:0016874">
    <property type="term" value="F:ligase activity"/>
    <property type="evidence" value="ECO:0007669"/>
    <property type="project" value="UniProtKB-KW"/>
</dbReference>
<organism evidence="5 6">
    <name type="scientific">Bionectria ochroleuca</name>
    <name type="common">Gliocladium roseum</name>
    <dbReference type="NCBI Taxonomy" id="29856"/>
    <lineage>
        <taxon>Eukaryota</taxon>
        <taxon>Fungi</taxon>
        <taxon>Dikarya</taxon>
        <taxon>Ascomycota</taxon>
        <taxon>Pezizomycotina</taxon>
        <taxon>Sordariomycetes</taxon>
        <taxon>Hypocreomycetidae</taxon>
        <taxon>Hypocreales</taxon>
        <taxon>Bionectriaceae</taxon>
        <taxon>Clonostachys</taxon>
    </lineage>
</organism>
<accession>A0A8H7NQI1</accession>
<evidence type="ECO:0000313" key="6">
    <source>
        <dbReference type="Proteomes" id="UP000616885"/>
    </source>
</evidence>
<evidence type="ECO:0000313" key="5">
    <source>
        <dbReference type="EMBL" id="KAF9760038.1"/>
    </source>
</evidence>
<keyword evidence="3" id="KW-0436">Ligase</keyword>
<dbReference type="InterPro" id="IPR000873">
    <property type="entry name" value="AMP-dep_synth/lig_dom"/>
</dbReference>
<dbReference type="PANTHER" id="PTHR44845:SF6">
    <property type="entry name" value="BETA-ALANINE-ACTIVATING ENZYME"/>
    <property type="match status" value="1"/>
</dbReference>
<comment type="caution">
    <text evidence="5">The sequence shown here is derived from an EMBL/GenBank/DDBJ whole genome shotgun (WGS) entry which is preliminary data.</text>
</comment>
<name>A0A8H7NQI1_BIOOC</name>
<gene>
    <name evidence="5" type="ORF">IM811_001732</name>
</gene>
<reference evidence="5" key="1">
    <citation type="submission" date="2020-10" db="EMBL/GenBank/DDBJ databases">
        <title>High-Quality Genome Resource of Clonostachys rosea strain S41 by Oxford Nanopore Long-Read Sequencing.</title>
        <authorList>
            <person name="Wang H."/>
        </authorList>
    </citation>
    <scope>NUCLEOTIDE SEQUENCE</scope>
    <source>
        <strain evidence="5">S41</strain>
    </source>
</reference>
<dbReference type="Proteomes" id="UP000616885">
    <property type="component" value="Unassembled WGS sequence"/>
</dbReference>
<dbReference type="SUPFAM" id="SSF56801">
    <property type="entry name" value="Acetyl-CoA synthetase-like"/>
    <property type="match status" value="1"/>
</dbReference>
<evidence type="ECO:0000259" key="4">
    <source>
        <dbReference type="Pfam" id="PF00501"/>
    </source>
</evidence>
<sequence>MLGHKLNDTLTLGFCVHSLIEHAVNKFYDKIALICANQSLTFGALNCLSNQLALSLIDQGVGRGQIVSVTIERSPRLVVALLAVLKTGAAYLPLDPVLPNQHLRHMLNDASPSCVLVDSTSKDLFTPWRSICFDLDGLRSMPTGARNPNINVQAADLAYITYSSGLTGRPKGVKHTHGDISNMLCSTMCELGCNEADRLLAITTVCSNIAVLELFLPLLCGASIVLARTPDISSPKALLGLMRQYHITTMQATPTIWQILVNQGLQEAPRLMNLICNGGKLPQKLAENLLSCADSVWNLYEPSEPEIRWSL</sequence>
<dbReference type="AlphaFoldDB" id="A0A8H7NQI1"/>
<proteinExistence type="predicted"/>
<protein>
    <recommendedName>
        <fullName evidence="4">AMP-dependent synthetase/ligase domain-containing protein</fullName>
    </recommendedName>
</protein>
<feature type="domain" description="AMP-dependent synthetase/ligase" evidence="4">
    <location>
        <begin position="21"/>
        <end position="304"/>
    </location>
</feature>
<dbReference type="Pfam" id="PF00501">
    <property type="entry name" value="AMP-binding"/>
    <property type="match status" value="1"/>
</dbReference>
<evidence type="ECO:0000256" key="2">
    <source>
        <dbReference type="ARBA" id="ARBA00022553"/>
    </source>
</evidence>
<dbReference type="FunFam" id="3.40.50.980:FF:000001">
    <property type="entry name" value="Non-ribosomal peptide synthetase"/>
    <property type="match status" value="1"/>
</dbReference>
<evidence type="ECO:0000256" key="1">
    <source>
        <dbReference type="ARBA" id="ARBA00022450"/>
    </source>
</evidence>